<dbReference type="PROSITE" id="PS00107">
    <property type="entry name" value="PROTEIN_KINASE_ATP"/>
    <property type="match status" value="1"/>
</dbReference>
<dbReference type="PROSITE" id="PS50011">
    <property type="entry name" value="PROTEIN_KINASE_DOM"/>
    <property type="match status" value="1"/>
</dbReference>
<dbReference type="Pfam" id="PF22215">
    <property type="entry name" value="MLKL_N"/>
    <property type="match status" value="1"/>
</dbReference>
<keyword evidence="1" id="KW-0723">Serine/threonine-protein kinase</keyword>
<evidence type="ECO:0000313" key="8">
    <source>
        <dbReference type="EMBL" id="CAF1614349.1"/>
    </source>
</evidence>
<evidence type="ECO:0000256" key="6">
    <source>
        <dbReference type="PROSITE-ProRule" id="PRU10141"/>
    </source>
</evidence>
<dbReference type="Gene3D" id="3.80.10.10">
    <property type="entry name" value="Ribonuclease Inhibitor"/>
    <property type="match status" value="2"/>
</dbReference>
<dbReference type="InterPro" id="IPR001245">
    <property type="entry name" value="Ser-Thr/Tyr_kinase_cat_dom"/>
</dbReference>
<dbReference type="GO" id="GO:0007166">
    <property type="term" value="P:cell surface receptor signaling pathway"/>
    <property type="evidence" value="ECO:0007669"/>
    <property type="project" value="InterPro"/>
</dbReference>
<dbReference type="InterPro" id="IPR051681">
    <property type="entry name" value="Ser/Thr_Kinases-Pseudokinases"/>
</dbReference>
<dbReference type="InterPro" id="IPR008271">
    <property type="entry name" value="Ser/Thr_kinase_AS"/>
</dbReference>
<dbReference type="CDD" id="cd13999">
    <property type="entry name" value="STKc_MAP3K-like"/>
    <property type="match status" value="1"/>
</dbReference>
<evidence type="ECO:0000256" key="1">
    <source>
        <dbReference type="ARBA" id="ARBA00022527"/>
    </source>
</evidence>
<dbReference type="PRINTS" id="PR00109">
    <property type="entry name" value="TYRKINASE"/>
</dbReference>
<dbReference type="SMART" id="SM00220">
    <property type="entry name" value="S_TKc"/>
    <property type="match status" value="1"/>
</dbReference>
<keyword evidence="4 6" id="KW-0547">Nucleotide-binding</keyword>
<evidence type="ECO:0000256" key="2">
    <source>
        <dbReference type="ARBA" id="ARBA00022614"/>
    </source>
</evidence>
<dbReference type="Pfam" id="PF13516">
    <property type="entry name" value="LRR_6"/>
    <property type="match status" value="2"/>
</dbReference>
<dbReference type="EMBL" id="CAJNOV010017914">
    <property type="protein sequence ID" value="CAF1614349.1"/>
    <property type="molecule type" value="Genomic_DNA"/>
</dbReference>
<dbReference type="InterPro" id="IPR000719">
    <property type="entry name" value="Prot_kinase_dom"/>
</dbReference>
<dbReference type="InterPro" id="IPR054000">
    <property type="entry name" value="MLKL_N"/>
</dbReference>
<dbReference type="InterPro" id="IPR036537">
    <property type="entry name" value="Adaptor_Cbl_N_dom_sf"/>
</dbReference>
<dbReference type="Gene3D" id="1.20.930.20">
    <property type="entry name" value="Adaptor protein Cbl, N-terminal domain"/>
    <property type="match status" value="1"/>
</dbReference>
<dbReference type="Pfam" id="PF07714">
    <property type="entry name" value="PK_Tyr_Ser-Thr"/>
    <property type="match status" value="1"/>
</dbReference>
<comment type="caution">
    <text evidence="8">The sequence shown here is derived from an EMBL/GenBank/DDBJ whole genome shotgun (WGS) entry which is preliminary data.</text>
</comment>
<evidence type="ECO:0000256" key="3">
    <source>
        <dbReference type="ARBA" id="ARBA00022737"/>
    </source>
</evidence>
<dbReference type="SMART" id="SM00368">
    <property type="entry name" value="LRR_RI"/>
    <property type="match status" value="6"/>
</dbReference>
<dbReference type="SUPFAM" id="SSF56112">
    <property type="entry name" value="Protein kinase-like (PK-like)"/>
    <property type="match status" value="1"/>
</dbReference>
<dbReference type="SUPFAM" id="SSF52047">
    <property type="entry name" value="RNI-like"/>
    <property type="match status" value="1"/>
</dbReference>
<dbReference type="InterPro" id="IPR017441">
    <property type="entry name" value="Protein_kinase_ATP_BS"/>
</dbReference>
<evidence type="ECO:0000259" key="7">
    <source>
        <dbReference type="PROSITE" id="PS50011"/>
    </source>
</evidence>
<feature type="binding site" evidence="6">
    <location>
        <position position="238"/>
    </location>
    <ligand>
        <name>ATP</name>
        <dbReference type="ChEBI" id="CHEBI:30616"/>
    </ligand>
</feature>
<organism evidence="8 9">
    <name type="scientific">Rotaria magnacalcarata</name>
    <dbReference type="NCBI Taxonomy" id="392030"/>
    <lineage>
        <taxon>Eukaryota</taxon>
        <taxon>Metazoa</taxon>
        <taxon>Spiralia</taxon>
        <taxon>Gnathifera</taxon>
        <taxon>Rotifera</taxon>
        <taxon>Eurotatoria</taxon>
        <taxon>Bdelloidea</taxon>
        <taxon>Philodinida</taxon>
        <taxon>Philodinidae</taxon>
        <taxon>Rotaria</taxon>
    </lineage>
</organism>
<dbReference type="CDD" id="cd21037">
    <property type="entry name" value="MLKL_NTD"/>
    <property type="match status" value="1"/>
</dbReference>
<dbReference type="AlphaFoldDB" id="A0A816BV39"/>
<proteinExistence type="predicted"/>
<evidence type="ECO:0000313" key="9">
    <source>
        <dbReference type="Proteomes" id="UP000663855"/>
    </source>
</evidence>
<keyword evidence="2" id="KW-0433">Leucine-rich repeat</keyword>
<dbReference type="Gene3D" id="1.10.510.10">
    <property type="entry name" value="Transferase(Phosphotransferase) domain 1"/>
    <property type="match status" value="1"/>
</dbReference>
<dbReference type="PANTHER" id="PTHR44329">
    <property type="entry name" value="SERINE/THREONINE-PROTEIN KINASE TNNI3K-RELATED"/>
    <property type="match status" value="1"/>
</dbReference>
<dbReference type="InterPro" id="IPR032675">
    <property type="entry name" value="LRR_dom_sf"/>
</dbReference>
<evidence type="ECO:0000256" key="4">
    <source>
        <dbReference type="ARBA" id="ARBA00022741"/>
    </source>
</evidence>
<reference evidence="8" key="1">
    <citation type="submission" date="2021-02" db="EMBL/GenBank/DDBJ databases">
        <authorList>
            <person name="Nowell W R."/>
        </authorList>
    </citation>
    <scope>NUCLEOTIDE SEQUENCE</scope>
</reference>
<accession>A0A816BV39</accession>
<keyword evidence="3" id="KW-0677">Repeat</keyword>
<dbReference type="InterPro" id="IPR011009">
    <property type="entry name" value="Kinase-like_dom_sf"/>
</dbReference>
<dbReference type="InterPro" id="IPR001611">
    <property type="entry name" value="Leu-rich_rpt"/>
</dbReference>
<dbReference type="GO" id="GO:0005524">
    <property type="term" value="F:ATP binding"/>
    <property type="evidence" value="ECO:0007669"/>
    <property type="project" value="UniProtKB-UniRule"/>
</dbReference>
<dbReference type="GO" id="GO:0004674">
    <property type="term" value="F:protein serine/threonine kinase activity"/>
    <property type="evidence" value="ECO:0007669"/>
    <property type="project" value="UniProtKB-KW"/>
</dbReference>
<feature type="domain" description="Protein kinase" evidence="7">
    <location>
        <begin position="209"/>
        <end position="471"/>
    </location>
</feature>
<protein>
    <recommendedName>
        <fullName evidence="7">Protein kinase domain-containing protein</fullName>
    </recommendedName>
</protein>
<keyword evidence="1" id="KW-0808">Transferase</keyword>
<evidence type="ECO:0000256" key="5">
    <source>
        <dbReference type="ARBA" id="ARBA00022840"/>
    </source>
</evidence>
<dbReference type="PROSITE" id="PS00108">
    <property type="entry name" value="PROTEIN_KINASE_ST"/>
    <property type="match status" value="1"/>
</dbReference>
<dbReference type="Proteomes" id="UP000663855">
    <property type="component" value="Unassembled WGS sequence"/>
</dbReference>
<dbReference type="InterPro" id="IPR059179">
    <property type="entry name" value="MLKL-like_MCAfunc"/>
</dbReference>
<name>A0A816BV39_9BILA</name>
<gene>
    <name evidence="8" type="ORF">CJN711_LOCUS36962</name>
</gene>
<sequence length="746" mass="84761">MNAIKALPIIFKWAKSLHDIIKQVKANKNQCQRLSKRVESIVVVLKDSSVENYSGTIKEKALQNLVETLEEILKFVRKFTDASIFDRFFHNTDHQEQFEMFNMELSHNVADLKLALDITSIFDQHQDMMDRQADLDEISTKLDDIALSMAKQQQELLNHKKEMKNEFKRRFDSFRFHLQQDVLKAQNRTEAKAIDEESKLFLHIPGHDLETEELIGQGGFADVYRGTWLSQHHRVAIKAIRITHLTDDVRQDFLYEISAMCKIRFDHVLNIFGACIEPNYYAIVVEYMSLGSLFKVLQKKQPRFSWSDRWSIALQMTKGVNYLHSMSILHRDIKSLNFLMENGVDGYLIKICDFGLAKIRQETSRQTIDSNQQRVSVGTLQWKAPEVLKFGKPSKASDVYSLGIVFWELATECVPYEELDEATISQGVKAGERLKIPYDVPPDYTSLISNAWSQEPSERPTSEQLIQQIMIASTAATEAIVMPKLLPTAFNQYDNSSIITAKDPKKPEVIPVVDSPNKDPCIYRNPRLEALINECQPCSDVRLNKQQLTDADIEIIVQQAIIGKRCRSLSLAFNEITSKGTSILADSLRSNTTLYELWLSTNHVSDAGVGYLAQALSTNRTLTKLGLASNDITSAGVSHLVEIVKNNKTLNTIGLAMNRINDQGVQMLANALVQQNTNLEILTLDRNKLVTDFSINALINMIKNNRSLKELWINDCSLSEKGKKKLQEATESKKAFKLVTMYAKSS</sequence>
<keyword evidence="5 6" id="KW-0067">ATP-binding</keyword>
<keyword evidence="1" id="KW-0418">Kinase</keyword>
<dbReference type="PANTHER" id="PTHR44329:SF298">
    <property type="entry name" value="MIXED LINEAGE KINASE DOMAIN-LIKE PROTEIN"/>
    <property type="match status" value="1"/>
</dbReference>